<dbReference type="EMBL" id="SRLB01000028">
    <property type="protein sequence ID" value="TGD95511.1"/>
    <property type="molecule type" value="Genomic_DNA"/>
</dbReference>
<dbReference type="OrthoDB" id="5449367at2"/>
<dbReference type="InterPro" id="IPR029063">
    <property type="entry name" value="SAM-dependent_MTases_sf"/>
</dbReference>
<dbReference type="GO" id="GO:0008757">
    <property type="term" value="F:S-adenosylmethionine-dependent methyltransferase activity"/>
    <property type="evidence" value="ECO:0007669"/>
    <property type="project" value="InterPro"/>
</dbReference>
<dbReference type="Pfam" id="PF08241">
    <property type="entry name" value="Methyltransf_11"/>
    <property type="match status" value="1"/>
</dbReference>
<reference evidence="2 3" key="1">
    <citation type="submission" date="2019-04" db="EMBL/GenBank/DDBJ databases">
        <authorList>
            <person name="Feng G."/>
            <person name="Zhu H."/>
        </authorList>
    </citation>
    <scope>NUCLEOTIDE SEQUENCE [LARGE SCALE GENOMIC DNA]</scope>
    <source>
        <strain evidence="2 3">6HR-1</strain>
    </source>
</reference>
<accession>A0A4Z0NIF8</accession>
<evidence type="ECO:0000313" key="2">
    <source>
        <dbReference type="EMBL" id="TGD95511.1"/>
    </source>
</evidence>
<keyword evidence="2" id="KW-0489">Methyltransferase</keyword>
<protein>
    <submittedName>
        <fullName evidence="2">Class I SAM-dependent methyltransferase</fullName>
    </submittedName>
</protein>
<dbReference type="CDD" id="cd02440">
    <property type="entry name" value="AdoMet_MTases"/>
    <property type="match status" value="1"/>
</dbReference>
<dbReference type="Gene3D" id="3.40.50.150">
    <property type="entry name" value="Vaccinia Virus protein VP39"/>
    <property type="match status" value="1"/>
</dbReference>
<dbReference type="Proteomes" id="UP000297535">
    <property type="component" value="Unassembled WGS sequence"/>
</dbReference>
<proteinExistence type="predicted"/>
<keyword evidence="3" id="KW-1185">Reference proteome</keyword>
<comment type="caution">
    <text evidence="2">The sequence shown here is derived from an EMBL/GenBank/DDBJ whole genome shotgun (WGS) entry which is preliminary data.</text>
</comment>
<organism evidence="2 3">
    <name type="scientific">Methylobacterium nonmethylotrophicum</name>
    <dbReference type="NCBI Taxonomy" id="1141884"/>
    <lineage>
        <taxon>Bacteria</taxon>
        <taxon>Pseudomonadati</taxon>
        <taxon>Pseudomonadota</taxon>
        <taxon>Alphaproteobacteria</taxon>
        <taxon>Hyphomicrobiales</taxon>
        <taxon>Methylobacteriaceae</taxon>
        <taxon>Methylobacterium</taxon>
    </lineage>
</organism>
<name>A0A4Z0NIF8_9HYPH</name>
<sequence length="260" mass="30186">MKVMSFIPNDREWLEAHYNTAPDKICQAICDIHDSKMLSVGCGDMLIEFGLLNRGAANITGLEIIPSDIDRIHETANRLKAAGFAVPSDYIERLSYKCYDGVNFPYPDDHFDAVYSWGAFEHVSDVVAVLSEMRRVLKPHRRGMISVFPWFTSYYGSHLSDYISEPFFHLKRNKDWIREKLEEYAIQHPDSRDLVTRHMWNEYESLNGYSAEDFYRDFCSVGFSRHNWQLLSYETELTEAPRSTSFSDLMITGSQVSFIK</sequence>
<keyword evidence="2" id="KW-0808">Transferase</keyword>
<gene>
    <name evidence="2" type="ORF">EU555_27565</name>
</gene>
<dbReference type="SUPFAM" id="SSF53335">
    <property type="entry name" value="S-adenosyl-L-methionine-dependent methyltransferases"/>
    <property type="match status" value="1"/>
</dbReference>
<dbReference type="AlphaFoldDB" id="A0A4Z0NIF8"/>
<feature type="domain" description="Methyltransferase type 11" evidence="1">
    <location>
        <begin position="38"/>
        <end position="140"/>
    </location>
</feature>
<dbReference type="InterPro" id="IPR013216">
    <property type="entry name" value="Methyltransf_11"/>
</dbReference>
<dbReference type="GO" id="GO:0032259">
    <property type="term" value="P:methylation"/>
    <property type="evidence" value="ECO:0007669"/>
    <property type="project" value="UniProtKB-KW"/>
</dbReference>
<evidence type="ECO:0000313" key="3">
    <source>
        <dbReference type="Proteomes" id="UP000297535"/>
    </source>
</evidence>
<evidence type="ECO:0000259" key="1">
    <source>
        <dbReference type="Pfam" id="PF08241"/>
    </source>
</evidence>